<dbReference type="InterPro" id="IPR036890">
    <property type="entry name" value="HATPase_C_sf"/>
</dbReference>
<dbReference type="PANTHER" id="PTHR10073:SF52">
    <property type="entry name" value="MISMATCH REPAIR ENDONUCLEASE PMS2"/>
    <property type="match status" value="1"/>
</dbReference>
<dbReference type="GO" id="GO:0032389">
    <property type="term" value="C:MutLalpha complex"/>
    <property type="evidence" value="ECO:0007669"/>
    <property type="project" value="TreeGrafter"/>
</dbReference>
<accession>A0AAN9BWV4</accession>
<dbReference type="SMART" id="SM01340">
    <property type="entry name" value="DNA_mis_repair"/>
    <property type="match status" value="1"/>
</dbReference>
<dbReference type="Gene3D" id="3.30.230.10">
    <property type="match status" value="1"/>
</dbReference>
<dbReference type="FunFam" id="3.30.1370.100:FF:000001">
    <property type="entry name" value="Mismatch repair endonuclease pms1, putative"/>
    <property type="match status" value="1"/>
</dbReference>
<comment type="catalytic activity">
    <reaction evidence="10">
        <text>ATP + H2O = ADP + phosphate + H(+)</text>
        <dbReference type="Rhea" id="RHEA:13065"/>
        <dbReference type="ChEBI" id="CHEBI:15377"/>
        <dbReference type="ChEBI" id="CHEBI:15378"/>
        <dbReference type="ChEBI" id="CHEBI:30616"/>
        <dbReference type="ChEBI" id="CHEBI:43474"/>
        <dbReference type="ChEBI" id="CHEBI:456216"/>
    </reaction>
    <physiologicalReaction direction="left-to-right" evidence="10">
        <dbReference type="Rhea" id="RHEA:13066"/>
    </physiologicalReaction>
</comment>
<keyword evidence="3" id="KW-0540">Nuclease</keyword>
<feature type="compositionally biased region" description="Basic and acidic residues" evidence="14">
    <location>
        <begin position="555"/>
        <end position="567"/>
    </location>
</feature>
<keyword evidence="9" id="KW-0539">Nucleus</keyword>
<evidence type="ECO:0000313" key="17">
    <source>
        <dbReference type="EMBL" id="KAK7112964.1"/>
    </source>
</evidence>
<comment type="subcellular location">
    <subcellularLocation>
        <location evidence="1">Nucleus</location>
    </subcellularLocation>
</comment>
<evidence type="ECO:0000256" key="13">
    <source>
        <dbReference type="ARBA" id="ARBA00083250"/>
    </source>
</evidence>
<comment type="similarity">
    <text evidence="2">Belongs to the DNA mismatch repair MutL/HexB family.</text>
</comment>
<feature type="region of interest" description="Disordered" evidence="14">
    <location>
        <begin position="456"/>
        <end position="475"/>
    </location>
</feature>
<feature type="region of interest" description="Disordered" evidence="14">
    <location>
        <begin position="598"/>
        <end position="695"/>
    </location>
</feature>
<dbReference type="InterPro" id="IPR014721">
    <property type="entry name" value="Ribsml_uS5_D2-typ_fold_subgr"/>
</dbReference>
<dbReference type="InterPro" id="IPR042121">
    <property type="entry name" value="MutL_C_regsub"/>
</dbReference>
<feature type="domain" description="MutL C-terminal dimerisation" evidence="15">
    <location>
        <begin position="825"/>
        <end position="969"/>
    </location>
</feature>
<dbReference type="InterPro" id="IPR037198">
    <property type="entry name" value="MutL_C_sf"/>
</dbReference>
<feature type="region of interest" description="Disordered" evidence="14">
    <location>
        <begin position="401"/>
        <end position="443"/>
    </location>
</feature>
<dbReference type="EMBL" id="JBAMIC010000002">
    <property type="protein sequence ID" value="KAK7112964.1"/>
    <property type="molecule type" value="Genomic_DNA"/>
</dbReference>
<dbReference type="Pfam" id="PF01119">
    <property type="entry name" value="DNA_mis_repair"/>
    <property type="match status" value="1"/>
</dbReference>
<comment type="caution">
    <text evidence="17">The sequence shown here is derived from an EMBL/GenBank/DDBJ whole genome shotgun (WGS) entry which is preliminary data.</text>
</comment>
<sequence>MAATSGEKTVITSAEEPSVENTDENGLESSKDEAGSIQAIDRESVHRICSGQVVLTLATAVKELVENSIDAGATTVDVKLKEYGSESIEVSDNGSGVEEKNLAGLTKKHHTSKLSDFNDLISVETFGFRGEALSSLCALSQMTITTRHKSVAVGTKLEYDGNGQIVSKTPIPRQQGTTVSMQNLFHTLPVRHKEFQRNLKKEFSKMVQVLNAYCIVNTGVRITCSNQTNKGSRSPVVSTNGNATVKDNIANIFGPKQLQSLLPFEQRSPTEDVCTDYGIKSDPDHSDLFSIEGFVSKCEHGQGRSSTDRQFLFINKRPCDASKIMKVINEVYHSYNRHQYPFAVLLIAMARESVDVNVTPDKRHVFMEGEKVLLATIKTSLVRMFEPTTSVLRVNMIPSHRVSHDASPSTDESSTFSRNSSLSSPEKLATSSQNGSQDGGGLSSLARLKRSFSSAFDRSDHSSISSPVASQPDKQRKMETFILTKSHSTPARFSPEKGAITRFFTASSCSPSVTNESHASSPLNKSASSEVVIIGDETDSATASTHDTMRLGSSSEERLKQDSDHPVSRTSLASTEDVVHIVDDSSQTASLKVVFHEVSSTSAEKSSSEMAVRKSTGEAERTLEDFRTNGVTSHSESDQLHTALSSTSSSFSNQRDGGFDEDRTDNGDGGKAIDNDDGSKSIDNDDGGKAITDLQPSCNDSERICSSAEREFRPSRGVEGEADCVQVVRGETFSGATNQDVDPSAPSVTVTQFVKEHCQDRPESLLPFSFHKLQQCLTSQEMKNKREHGEFSRSFRAKINPTDNKTAEEELQREISKDMFAKMDVLGQFNLGFIIAKNGEDLFIVDQHATDEKYNFEMLQRHTVLQSQQLIHPQCLELTASNEVILIDNLDIFRKNGFDFVIDETAPPTQRVKLKSTPVSKNWSFGKDDIEELVFMLTDSPGIMCRPSRVRMMFASRSCRKSIMIGTHLNTGEMKKLLCHMGEIEQPWNCPHGRPTMRHLINLNMLPK</sequence>
<evidence type="ECO:0000256" key="3">
    <source>
        <dbReference type="ARBA" id="ARBA00022722"/>
    </source>
</evidence>
<evidence type="ECO:0000259" key="15">
    <source>
        <dbReference type="SMART" id="SM00853"/>
    </source>
</evidence>
<dbReference type="InterPro" id="IPR014790">
    <property type="entry name" value="MutL_C"/>
</dbReference>
<evidence type="ECO:0000256" key="11">
    <source>
        <dbReference type="ARBA" id="ARBA00072579"/>
    </source>
</evidence>
<feature type="compositionally biased region" description="Acidic residues" evidence="14">
    <location>
        <begin position="17"/>
        <end position="26"/>
    </location>
</feature>
<keyword evidence="6" id="KW-0227">DNA damage</keyword>
<feature type="compositionally biased region" description="Polar residues" evidence="14">
    <location>
        <begin position="1"/>
        <end position="12"/>
    </location>
</feature>
<feature type="compositionally biased region" description="Polar residues" evidence="14">
    <location>
        <begin position="629"/>
        <end position="644"/>
    </location>
</feature>
<keyword evidence="8" id="KW-0067">ATP-binding</keyword>
<keyword evidence="18" id="KW-1185">Reference proteome</keyword>
<keyword evidence="7" id="KW-0378">Hydrolase</keyword>
<dbReference type="GO" id="GO:0016887">
    <property type="term" value="F:ATP hydrolysis activity"/>
    <property type="evidence" value="ECO:0007669"/>
    <property type="project" value="InterPro"/>
</dbReference>
<dbReference type="GO" id="GO:0004519">
    <property type="term" value="F:endonuclease activity"/>
    <property type="evidence" value="ECO:0007669"/>
    <property type="project" value="UniProtKB-KW"/>
</dbReference>
<dbReference type="PANTHER" id="PTHR10073">
    <property type="entry name" value="DNA MISMATCH REPAIR PROTEIN MLH, PMS, MUTL"/>
    <property type="match status" value="1"/>
</dbReference>
<feature type="compositionally biased region" description="Basic and acidic residues" evidence="14">
    <location>
        <begin position="611"/>
        <end position="627"/>
    </location>
</feature>
<name>A0AAN9BWV4_9CAEN</name>
<keyword evidence="4" id="KW-0547">Nucleotide-binding</keyword>
<dbReference type="InterPro" id="IPR013507">
    <property type="entry name" value="DNA_mismatch_S5_2-like"/>
</dbReference>
<dbReference type="InterPro" id="IPR002099">
    <property type="entry name" value="MutL/Mlh/PMS"/>
</dbReference>
<dbReference type="FunFam" id="3.30.230.10:FF:000032">
    <property type="entry name" value="mismatch repair endonuclease PMS2 isoform X2"/>
    <property type="match status" value="1"/>
</dbReference>
<dbReference type="GO" id="GO:0030983">
    <property type="term" value="F:mismatched DNA binding"/>
    <property type="evidence" value="ECO:0007669"/>
    <property type="project" value="InterPro"/>
</dbReference>
<evidence type="ECO:0000256" key="6">
    <source>
        <dbReference type="ARBA" id="ARBA00022763"/>
    </source>
</evidence>
<dbReference type="Gene3D" id="3.30.565.10">
    <property type="entry name" value="Histidine kinase-like ATPase, C-terminal domain"/>
    <property type="match status" value="1"/>
</dbReference>
<feature type="compositionally biased region" description="Basic and acidic residues" evidence="14">
    <location>
        <begin position="657"/>
        <end position="688"/>
    </location>
</feature>
<reference evidence="17 18" key="1">
    <citation type="submission" date="2024-02" db="EMBL/GenBank/DDBJ databases">
        <title>Chromosome-scale genome assembly of the rough periwinkle Littorina saxatilis.</title>
        <authorList>
            <person name="De Jode A."/>
            <person name="Faria R."/>
            <person name="Formenti G."/>
            <person name="Sims Y."/>
            <person name="Smith T.P."/>
            <person name="Tracey A."/>
            <person name="Wood J.M.D."/>
            <person name="Zagrodzka Z.B."/>
            <person name="Johannesson K."/>
            <person name="Butlin R.K."/>
            <person name="Leder E.H."/>
        </authorList>
    </citation>
    <scope>NUCLEOTIDE SEQUENCE [LARGE SCALE GENOMIC DNA]</scope>
    <source>
        <strain evidence="17">Snail1</strain>
        <tissue evidence="17">Muscle</tissue>
    </source>
</reference>
<dbReference type="AlphaFoldDB" id="A0AAN9BWV4"/>
<dbReference type="CDD" id="cd03484">
    <property type="entry name" value="MutL_Trans_hPMS_2_like"/>
    <property type="match status" value="1"/>
</dbReference>
<protein>
    <recommendedName>
        <fullName evidence="11">Mismatch repair endonuclease PMS2</fullName>
    </recommendedName>
    <alternativeName>
        <fullName evidence="13">DNA mismatch repair protein PMS2</fullName>
    </alternativeName>
    <alternativeName>
        <fullName evidence="12">PMS1 protein homolog 2</fullName>
    </alternativeName>
</protein>
<feature type="compositionally biased region" description="Low complexity" evidence="14">
    <location>
        <begin position="598"/>
        <end position="609"/>
    </location>
</feature>
<dbReference type="GO" id="GO:0140664">
    <property type="term" value="F:ATP-dependent DNA damage sensor activity"/>
    <property type="evidence" value="ECO:0007669"/>
    <property type="project" value="InterPro"/>
</dbReference>
<evidence type="ECO:0000256" key="8">
    <source>
        <dbReference type="ARBA" id="ARBA00022840"/>
    </source>
</evidence>
<evidence type="ECO:0000256" key="1">
    <source>
        <dbReference type="ARBA" id="ARBA00004123"/>
    </source>
</evidence>
<evidence type="ECO:0000256" key="7">
    <source>
        <dbReference type="ARBA" id="ARBA00022801"/>
    </source>
</evidence>
<feature type="domain" description="DNA mismatch repair protein S5" evidence="16">
    <location>
        <begin position="249"/>
        <end position="386"/>
    </location>
</feature>
<dbReference type="Pfam" id="PF13589">
    <property type="entry name" value="HATPase_c_3"/>
    <property type="match status" value="1"/>
</dbReference>
<evidence type="ECO:0000313" key="18">
    <source>
        <dbReference type="Proteomes" id="UP001374579"/>
    </source>
</evidence>
<feature type="region of interest" description="Disordered" evidence="14">
    <location>
        <begin position="1"/>
        <end position="35"/>
    </location>
</feature>
<dbReference type="Gene3D" id="3.30.1370.100">
    <property type="entry name" value="MutL, C-terminal domain, regulatory subdomain"/>
    <property type="match status" value="1"/>
</dbReference>
<feature type="compositionally biased region" description="Polar residues" evidence="14">
    <location>
        <begin position="456"/>
        <end position="469"/>
    </location>
</feature>
<dbReference type="InterPro" id="IPR020568">
    <property type="entry name" value="Ribosomal_Su5_D2-typ_SF"/>
</dbReference>
<dbReference type="Pfam" id="PF08676">
    <property type="entry name" value="MutL_C"/>
    <property type="match status" value="1"/>
</dbReference>
<dbReference type="NCBIfam" id="TIGR00585">
    <property type="entry name" value="mutl"/>
    <property type="match status" value="1"/>
</dbReference>
<proteinExistence type="inferred from homology"/>
<dbReference type="SUPFAM" id="SSF55874">
    <property type="entry name" value="ATPase domain of HSP90 chaperone/DNA topoisomerase II/histidine kinase"/>
    <property type="match status" value="1"/>
</dbReference>
<evidence type="ECO:0000256" key="5">
    <source>
        <dbReference type="ARBA" id="ARBA00022759"/>
    </source>
</evidence>
<dbReference type="InterPro" id="IPR014762">
    <property type="entry name" value="DNA_mismatch_repair_CS"/>
</dbReference>
<dbReference type="FunFam" id="3.30.1540.20:FF:000019">
    <property type="entry name" value="PMS1 homolog 2, mismatch repair system component"/>
    <property type="match status" value="1"/>
</dbReference>
<dbReference type="Proteomes" id="UP001374579">
    <property type="component" value="Unassembled WGS sequence"/>
</dbReference>
<dbReference type="InterPro" id="IPR038973">
    <property type="entry name" value="MutL/Mlh/Pms-like"/>
</dbReference>
<evidence type="ECO:0000256" key="9">
    <source>
        <dbReference type="ARBA" id="ARBA00023242"/>
    </source>
</evidence>
<evidence type="ECO:0000256" key="14">
    <source>
        <dbReference type="SAM" id="MobiDB-lite"/>
    </source>
</evidence>
<gene>
    <name evidence="17" type="ORF">V1264_012334</name>
</gene>
<dbReference type="SUPFAM" id="SSF54211">
    <property type="entry name" value="Ribosomal protein S5 domain 2-like"/>
    <property type="match status" value="1"/>
</dbReference>
<dbReference type="PROSITE" id="PS00058">
    <property type="entry name" value="DNA_MISMATCH_REPAIR_1"/>
    <property type="match status" value="1"/>
</dbReference>
<feature type="compositionally biased region" description="Polar residues" evidence="14">
    <location>
        <begin position="540"/>
        <end position="554"/>
    </location>
</feature>
<dbReference type="SMART" id="SM00853">
    <property type="entry name" value="MutL_C"/>
    <property type="match status" value="1"/>
</dbReference>
<dbReference type="Gene3D" id="3.30.1540.20">
    <property type="entry name" value="MutL, C-terminal domain, dimerisation subdomain"/>
    <property type="match status" value="1"/>
</dbReference>
<keyword evidence="5" id="KW-0255">Endonuclease</keyword>
<dbReference type="GO" id="GO:0005524">
    <property type="term" value="F:ATP binding"/>
    <property type="evidence" value="ECO:0007669"/>
    <property type="project" value="UniProtKB-KW"/>
</dbReference>
<evidence type="ECO:0000256" key="2">
    <source>
        <dbReference type="ARBA" id="ARBA00006082"/>
    </source>
</evidence>
<dbReference type="FunFam" id="3.30.565.10:FF:000014">
    <property type="entry name" value="Mismatch repair endonuclease pms1, putative"/>
    <property type="match status" value="1"/>
</dbReference>
<dbReference type="SUPFAM" id="SSF118116">
    <property type="entry name" value="DNA mismatch repair protein MutL"/>
    <property type="match status" value="1"/>
</dbReference>
<organism evidence="17 18">
    <name type="scientific">Littorina saxatilis</name>
    <dbReference type="NCBI Taxonomy" id="31220"/>
    <lineage>
        <taxon>Eukaryota</taxon>
        <taxon>Metazoa</taxon>
        <taxon>Spiralia</taxon>
        <taxon>Lophotrochozoa</taxon>
        <taxon>Mollusca</taxon>
        <taxon>Gastropoda</taxon>
        <taxon>Caenogastropoda</taxon>
        <taxon>Littorinimorpha</taxon>
        <taxon>Littorinoidea</taxon>
        <taxon>Littorinidae</taxon>
        <taxon>Littorina</taxon>
    </lineage>
</organism>
<feature type="region of interest" description="Disordered" evidence="14">
    <location>
        <begin position="537"/>
        <end position="572"/>
    </location>
</feature>
<dbReference type="GO" id="GO:0006298">
    <property type="term" value="P:mismatch repair"/>
    <property type="evidence" value="ECO:0007669"/>
    <property type="project" value="InterPro"/>
</dbReference>
<dbReference type="InterPro" id="IPR042120">
    <property type="entry name" value="MutL_C_dimsub"/>
</dbReference>
<evidence type="ECO:0000256" key="4">
    <source>
        <dbReference type="ARBA" id="ARBA00022741"/>
    </source>
</evidence>
<evidence type="ECO:0000256" key="12">
    <source>
        <dbReference type="ARBA" id="ARBA00077255"/>
    </source>
</evidence>
<feature type="compositionally biased region" description="Low complexity" evidence="14">
    <location>
        <begin position="413"/>
        <end position="424"/>
    </location>
</feature>
<evidence type="ECO:0000259" key="16">
    <source>
        <dbReference type="SMART" id="SM01340"/>
    </source>
</evidence>
<dbReference type="CDD" id="cd16926">
    <property type="entry name" value="HATPase_MutL-MLH-PMS-like"/>
    <property type="match status" value="1"/>
</dbReference>
<evidence type="ECO:0000256" key="10">
    <source>
        <dbReference type="ARBA" id="ARBA00048778"/>
    </source>
</evidence>